<evidence type="ECO:0000256" key="4">
    <source>
        <dbReference type="ARBA" id="ARBA00038652"/>
    </source>
</evidence>
<keyword evidence="6" id="KW-0540">Nuclease</keyword>
<sequence length="479" mass="54021">MTAQELKNSILQLAVQGKLVPQCKEDEPASELLKRICAEKDQNGIKGKKLPPITDEEIPFDIPENWVWTRLDTISSITSGGTPARTNPSFWGGNIPWVKIGDIKEKYVFSSEEKITVKGLNSSSAKVFPKNTILYTIFATIGTVGILGIEAATNQAVAGITFYGEYCLDYMYYVLVGLKDILVSKGKGMAQMNINQTILKNTPIPLPPLAEQERIVAKIEELMPLVEEYGKAEEQLTKLNAEFPDKLRKSILQQAVQGKLTERDPADEPASELIKRIKTEKEALIKSGKIKKEKLLPAITDKEKPFDIPDTWEWVRLAEISEMCLGKMLDKTKNKGVLHPYLRNVNVRWGAFDLTDILQMKFENDEEEKYSVKYGDLVVCEGGEPGRCAVWSDKDSTFRIQKALHRIRFSSCVDPFFGYRVFEYYACNGYFSKRFSGETIKHLPGAVLANIAFPLPPLAEQKRIVKRVEELLALCDELK</sequence>
<keyword evidence="6" id="KW-0378">Hydrolase</keyword>
<dbReference type="SUPFAM" id="SSF116734">
    <property type="entry name" value="DNA methylase specificity domain"/>
    <property type="match status" value="2"/>
</dbReference>
<name>A0A412AUD0_9FIRM</name>
<evidence type="ECO:0000313" key="7">
    <source>
        <dbReference type="Proteomes" id="UP000284751"/>
    </source>
</evidence>
<evidence type="ECO:0000259" key="5">
    <source>
        <dbReference type="Pfam" id="PF01420"/>
    </source>
</evidence>
<dbReference type="GO" id="GO:0003677">
    <property type="term" value="F:DNA binding"/>
    <property type="evidence" value="ECO:0007669"/>
    <property type="project" value="UniProtKB-KW"/>
</dbReference>
<proteinExistence type="inferred from homology"/>
<dbReference type="Gene3D" id="3.90.220.20">
    <property type="entry name" value="DNA methylase specificity domains"/>
    <property type="match status" value="2"/>
</dbReference>
<evidence type="ECO:0000256" key="2">
    <source>
        <dbReference type="ARBA" id="ARBA00022747"/>
    </source>
</evidence>
<dbReference type="CDD" id="cd17253">
    <property type="entry name" value="RMtype1_S_Eco933I-TRD2-CR2_like"/>
    <property type="match status" value="1"/>
</dbReference>
<feature type="domain" description="Type I restriction modification DNA specificity" evidence="5">
    <location>
        <begin position="309"/>
        <end position="478"/>
    </location>
</feature>
<protein>
    <submittedName>
        <fullName evidence="6">Restriction endonuclease subunit S</fullName>
    </submittedName>
</protein>
<evidence type="ECO:0000256" key="3">
    <source>
        <dbReference type="ARBA" id="ARBA00023125"/>
    </source>
</evidence>
<keyword evidence="3" id="KW-0238">DNA-binding</keyword>
<dbReference type="GO" id="GO:0009307">
    <property type="term" value="P:DNA restriction-modification system"/>
    <property type="evidence" value="ECO:0007669"/>
    <property type="project" value="UniProtKB-KW"/>
</dbReference>
<dbReference type="AlphaFoldDB" id="A0A412AUD0"/>
<dbReference type="InterPro" id="IPR051212">
    <property type="entry name" value="Type-I_RE_S_subunit"/>
</dbReference>
<dbReference type="Pfam" id="PF01420">
    <property type="entry name" value="Methylase_S"/>
    <property type="match status" value="2"/>
</dbReference>
<keyword evidence="6" id="KW-0255">Endonuclease</keyword>
<reference evidence="6 7" key="1">
    <citation type="submission" date="2018-08" db="EMBL/GenBank/DDBJ databases">
        <title>A genome reference for cultivated species of the human gut microbiota.</title>
        <authorList>
            <person name="Zou Y."/>
            <person name="Xue W."/>
            <person name="Luo G."/>
        </authorList>
    </citation>
    <scope>NUCLEOTIDE SEQUENCE [LARGE SCALE GENOMIC DNA]</scope>
    <source>
        <strain evidence="6 7">AF28-26</strain>
    </source>
</reference>
<keyword evidence="2" id="KW-0680">Restriction system</keyword>
<evidence type="ECO:0000256" key="1">
    <source>
        <dbReference type="ARBA" id="ARBA00010923"/>
    </source>
</evidence>
<dbReference type="PANTHER" id="PTHR43140">
    <property type="entry name" value="TYPE-1 RESTRICTION ENZYME ECOKI SPECIFICITY PROTEIN"/>
    <property type="match status" value="1"/>
</dbReference>
<gene>
    <name evidence="6" type="ORF">DWY99_13145</name>
</gene>
<dbReference type="Proteomes" id="UP000284751">
    <property type="component" value="Unassembled WGS sequence"/>
</dbReference>
<organism evidence="6 7">
    <name type="scientific">[Clostridium] leptum</name>
    <dbReference type="NCBI Taxonomy" id="1535"/>
    <lineage>
        <taxon>Bacteria</taxon>
        <taxon>Bacillati</taxon>
        <taxon>Bacillota</taxon>
        <taxon>Clostridia</taxon>
        <taxon>Eubacteriales</taxon>
        <taxon>Oscillospiraceae</taxon>
        <taxon>Oscillospiraceae incertae sedis</taxon>
    </lineage>
</organism>
<dbReference type="InterPro" id="IPR044946">
    <property type="entry name" value="Restrct_endonuc_typeI_TRD_sf"/>
</dbReference>
<dbReference type="EMBL" id="QRTC01000074">
    <property type="protein sequence ID" value="RGQ35062.1"/>
    <property type="molecule type" value="Genomic_DNA"/>
</dbReference>
<dbReference type="CDD" id="cd17515">
    <property type="entry name" value="RMtype1_S_MjaORF132P_Sau1132ORF3780P-TRD1-CR1_like"/>
    <property type="match status" value="1"/>
</dbReference>
<accession>A0A412AUD0</accession>
<comment type="caution">
    <text evidence="6">The sequence shown here is derived from an EMBL/GenBank/DDBJ whole genome shotgun (WGS) entry which is preliminary data.</text>
</comment>
<comment type="similarity">
    <text evidence="1">Belongs to the type-I restriction system S methylase family.</text>
</comment>
<dbReference type="InterPro" id="IPR000055">
    <property type="entry name" value="Restrct_endonuc_typeI_TRD"/>
</dbReference>
<comment type="subunit">
    <text evidence="4">The methyltransferase is composed of M and S polypeptides.</text>
</comment>
<dbReference type="GO" id="GO:0004519">
    <property type="term" value="F:endonuclease activity"/>
    <property type="evidence" value="ECO:0007669"/>
    <property type="project" value="UniProtKB-KW"/>
</dbReference>
<feature type="domain" description="Type I restriction modification DNA specificity" evidence="5">
    <location>
        <begin position="63"/>
        <end position="222"/>
    </location>
</feature>
<dbReference type="PANTHER" id="PTHR43140:SF1">
    <property type="entry name" value="TYPE I RESTRICTION ENZYME ECOKI SPECIFICITY SUBUNIT"/>
    <property type="match status" value="1"/>
</dbReference>
<evidence type="ECO:0000313" key="6">
    <source>
        <dbReference type="EMBL" id="RGQ35062.1"/>
    </source>
</evidence>